<dbReference type="PROSITE" id="PS50043">
    <property type="entry name" value="HTH_LUXR_2"/>
    <property type="match status" value="1"/>
</dbReference>
<dbReference type="Proteomes" id="UP000316639">
    <property type="component" value="Unassembled WGS sequence"/>
</dbReference>
<dbReference type="PANTHER" id="PTHR16305:SF35">
    <property type="entry name" value="TRANSCRIPTIONAL ACTIVATOR DOMAIN"/>
    <property type="match status" value="1"/>
</dbReference>
<dbReference type="Pfam" id="PF00196">
    <property type="entry name" value="GerE"/>
    <property type="match status" value="1"/>
</dbReference>
<proteinExistence type="predicted"/>
<dbReference type="InterPro" id="IPR027417">
    <property type="entry name" value="P-loop_NTPase"/>
</dbReference>
<feature type="domain" description="HTH luxR-type" evidence="3">
    <location>
        <begin position="874"/>
        <end position="939"/>
    </location>
</feature>
<name>A0A563EF39_9PSEU</name>
<evidence type="ECO:0000313" key="5">
    <source>
        <dbReference type="Proteomes" id="UP000316639"/>
    </source>
</evidence>
<dbReference type="GO" id="GO:0005524">
    <property type="term" value="F:ATP binding"/>
    <property type="evidence" value="ECO:0007669"/>
    <property type="project" value="UniProtKB-KW"/>
</dbReference>
<dbReference type="GO" id="GO:0005737">
    <property type="term" value="C:cytoplasm"/>
    <property type="evidence" value="ECO:0007669"/>
    <property type="project" value="TreeGrafter"/>
</dbReference>
<dbReference type="OrthoDB" id="3178131at2"/>
<comment type="caution">
    <text evidence="4">The sequence shown here is derived from an EMBL/GenBank/DDBJ whole genome shotgun (WGS) entry which is preliminary data.</text>
</comment>
<dbReference type="SMART" id="SM00421">
    <property type="entry name" value="HTH_LUXR"/>
    <property type="match status" value="1"/>
</dbReference>
<sequence>MKQLLREHVSCPGRSEGVVAVNIEGRTATDLIGRESALSILRRHTAAARTGSARAVLLRGPGGTGKTALLRRVAAQETELGSTVLTAVGRGEQGDLAVARRLLAPAGIVVPEAPEAPGELYSLFRTLWQDVSDLADRAPLCLVLDDLDACDAATVRLLDFLVRRVPDRPVSVLMSRGTGPAGPAIDRVIANLVAMWCCDVIDLGPLNRAQVVEFVSLVLGGAPDAAFVDACHRLSGGNPRHLTSLLADLRARGVRPDDTGTLRIAVFPRDAVGAVVRARLVEQPDHVRAVAAAVVVLGRMNPEFVGPLAGVASRVVLDAIDTLQREHLLGHGLPHPLRDWFRECVLAVFDPAHLTALRMRAALLLDEGGRSVEDVACQLVQLDRIDEAWMSHVLMEAAATVSARGAPEAAAQYLERLVERDPDNVEVRIGLATQLSRKDPVSASEHLAAAFHHTADPALRAGLAVKFALTARDWKMAHDARSLLDAARRDLDTAGLDRPTDLRALLDASGLALDLSHSTTAADAVTRARALEPPRGDTTAERCLLGVLSEATMRGGGPLGTALDQARRAVSDDLTLTDWSMLSAATVLRCAGEPNEALAVLDRAVEAFSLNGDELARCRTLTQRATVLMSMGDLFRAEQDAHDAVLVVQDGSWQHEVPRPSIALAWIALQLGQVERAEKLLGPLDPTDVSHRVSEHREYLRVCGWIAYARQDLDSAIENMVSCGRVMRETGLQDPSAVPLWVDLAFTATLTGRDRDAQQAARVAEELAGCWNSAETLAFSQLARGFVATGTAAADLATAASRNFGSVPALIQQTRAEVLAGRLWLGLGDEKAARVHLRTAVGLALRCGHRPLADEARELLLGAGGRMRIPEQAERVDLVGLTPSERRVAELAAAGASNRQIAERLFVALRTVEVHLTRVYRKLGVARRSDLSKAIQHRRSPAGSR</sequence>
<dbReference type="PRINTS" id="PR00038">
    <property type="entry name" value="HTHLUXR"/>
</dbReference>
<keyword evidence="2" id="KW-0067">ATP-binding</keyword>
<dbReference type="Gene3D" id="1.10.10.10">
    <property type="entry name" value="Winged helix-like DNA-binding domain superfamily/Winged helix DNA-binding domain"/>
    <property type="match status" value="1"/>
</dbReference>
<dbReference type="AlphaFoldDB" id="A0A563EF39"/>
<dbReference type="EMBL" id="VOBR01000055">
    <property type="protein sequence ID" value="TWP44037.1"/>
    <property type="molecule type" value="Genomic_DNA"/>
</dbReference>
<dbReference type="InterPro" id="IPR000792">
    <property type="entry name" value="Tscrpt_reg_LuxR_C"/>
</dbReference>
<dbReference type="GO" id="GO:0003677">
    <property type="term" value="F:DNA binding"/>
    <property type="evidence" value="ECO:0007669"/>
    <property type="project" value="InterPro"/>
</dbReference>
<evidence type="ECO:0000256" key="1">
    <source>
        <dbReference type="ARBA" id="ARBA00022741"/>
    </source>
</evidence>
<evidence type="ECO:0000256" key="2">
    <source>
        <dbReference type="ARBA" id="ARBA00022840"/>
    </source>
</evidence>
<dbReference type="InterPro" id="IPR041664">
    <property type="entry name" value="AAA_16"/>
</dbReference>
<dbReference type="Pfam" id="PF13191">
    <property type="entry name" value="AAA_16"/>
    <property type="match status" value="1"/>
</dbReference>
<dbReference type="CDD" id="cd06170">
    <property type="entry name" value="LuxR_C_like"/>
    <property type="match status" value="1"/>
</dbReference>
<reference evidence="4 5" key="1">
    <citation type="submission" date="2019-07" db="EMBL/GenBank/DDBJ databases">
        <title>Lentzea xizangensis sp. nov., isolated from Qinghai-Tibetan Plateau Soils.</title>
        <authorList>
            <person name="Huang J."/>
        </authorList>
    </citation>
    <scope>NUCLEOTIDE SEQUENCE [LARGE SCALE GENOMIC DNA]</scope>
    <source>
        <strain evidence="4 5">FXJ1.1311</strain>
    </source>
</reference>
<keyword evidence="5" id="KW-1185">Reference proteome</keyword>
<dbReference type="InterPro" id="IPR036388">
    <property type="entry name" value="WH-like_DNA-bd_sf"/>
</dbReference>
<dbReference type="SUPFAM" id="SSF52540">
    <property type="entry name" value="P-loop containing nucleoside triphosphate hydrolases"/>
    <property type="match status" value="1"/>
</dbReference>
<dbReference type="PANTHER" id="PTHR16305">
    <property type="entry name" value="TESTICULAR SOLUBLE ADENYLYL CYCLASE"/>
    <property type="match status" value="1"/>
</dbReference>
<evidence type="ECO:0000259" key="3">
    <source>
        <dbReference type="PROSITE" id="PS50043"/>
    </source>
</evidence>
<dbReference type="InterPro" id="IPR016032">
    <property type="entry name" value="Sig_transdc_resp-reg_C-effctor"/>
</dbReference>
<dbReference type="Gene3D" id="1.25.40.10">
    <property type="entry name" value="Tetratricopeptide repeat domain"/>
    <property type="match status" value="1"/>
</dbReference>
<evidence type="ECO:0000313" key="4">
    <source>
        <dbReference type="EMBL" id="TWP44037.1"/>
    </source>
</evidence>
<keyword evidence="1" id="KW-0547">Nucleotide-binding</keyword>
<dbReference type="PROSITE" id="PS00622">
    <property type="entry name" value="HTH_LUXR_1"/>
    <property type="match status" value="1"/>
</dbReference>
<accession>A0A563EF39</accession>
<organism evidence="4 5">
    <name type="scientific">Lentzea tibetensis</name>
    <dbReference type="NCBI Taxonomy" id="2591470"/>
    <lineage>
        <taxon>Bacteria</taxon>
        <taxon>Bacillati</taxon>
        <taxon>Actinomycetota</taxon>
        <taxon>Actinomycetes</taxon>
        <taxon>Pseudonocardiales</taxon>
        <taxon>Pseudonocardiaceae</taxon>
        <taxon>Lentzea</taxon>
    </lineage>
</organism>
<dbReference type="SUPFAM" id="SSF48452">
    <property type="entry name" value="TPR-like"/>
    <property type="match status" value="1"/>
</dbReference>
<dbReference type="Gene3D" id="3.40.50.300">
    <property type="entry name" value="P-loop containing nucleotide triphosphate hydrolases"/>
    <property type="match status" value="1"/>
</dbReference>
<dbReference type="InterPro" id="IPR011990">
    <property type="entry name" value="TPR-like_helical_dom_sf"/>
</dbReference>
<dbReference type="GO" id="GO:0006355">
    <property type="term" value="P:regulation of DNA-templated transcription"/>
    <property type="evidence" value="ECO:0007669"/>
    <property type="project" value="InterPro"/>
</dbReference>
<protein>
    <submittedName>
        <fullName evidence="4">AAA family ATPase</fullName>
    </submittedName>
</protein>
<gene>
    <name evidence="4" type="ORF">FKR81_41660</name>
</gene>
<dbReference type="SUPFAM" id="SSF46894">
    <property type="entry name" value="C-terminal effector domain of the bipartite response regulators"/>
    <property type="match status" value="1"/>
</dbReference>
<dbReference type="GO" id="GO:0004016">
    <property type="term" value="F:adenylate cyclase activity"/>
    <property type="evidence" value="ECO:0007669"/>
    <property type="project" value="TreeGrafter"/>
</dbReference>